<keyword evidence="2" id="KW-0805">Transcription regulation</keyword>
<evidence type="ECO:0000259" key="5">
    <source>
        <dbReference type="Pfam" id="PF04198"/>
    </source>
</evidence>
<dbReference type="SUPFAM" id="SSF100950">
    <property type="entry name" value="NagB/RpiA/CoA transferase-like"/>
    <property type="match status" value="1"/>
</dbReference>
<dbReference type="GO" id="GO:0030246">
    <property type="term" value="F:carbohydrate binding"/>
    <property type="evidence" value="ECO:0007669"/>
    <property type="project" value="InterPro"/>
</dbReference>
<name>A0A0R1S514_9LACO</name>
<sequence>MAEIRDVAKLKQSLQVAEMYYQNNYSQLEIAKRVGVSRPTVSRLLQYAKDNGLVRIQIVNPLVDSQVLATQLSDKYGVDFHVVPHNYGGLSSFQESVGKYAADFLTTIVQPGDIIGLGWGRTVHSVTKQIEEQNASGVQVVQLKGSVSYATEKTWAYESANELAKAYRTRPEYLPLPVIFDNKVTKEMVESDRHIKHILDLGRKANVALFTVGTVRSEALIFQLGYFNEQEKEQLQQVAIGDVFSRFIDRNGQIVNQQIDERTIGIQLDDLKVKEHAILVATGNRKVAGVHAVLKAGYANSVVIDQSLAQLLIDYD</sequence>
<evidence type="ECO:0000256" key="4">
    <source>
        <dbReference type="ARBA" id="ARBA00023163"/>
    </source>
</evidence>
<dbReference type="InterPro" id="IPR051054">
    <property type="entry name" value="SorC_transcr_regulators"/>
</dbReference>
<dbReference type="PANTHER" id="PTHR34294">
    <property type="entry name" value="TRANSCRIPTIONAL REGULATOR-RELATED"/>
    <property type="match status" value="1"/>
</dbReference>
<dbReference type="STRING" id="1423739.FC85_GL001869"/>
<dbReference type="RefSeq" id="WP_057866158.1">
    <property type="nucleotide sequence ID" value="NZ_AZEY01000107.1"/>
</dbReference>
<dbReference type="EMBL" id="AZEY01000107">
    <property type="protein sequence ID" value="KRL62628.1"/>
    <property type="molecule type" value="Genomic_DNA"/>
</dbReference>
<gene>
    <name evidence="6" type="ORF">FC85_GL001869</name>
</gene>
<dbReference type="Pfam" id="PF04198">
    <property type="entry name" value="Sugar-bind"/>
    <property type="match status" value="1"/>
</dbReference>
<evidence type="ECO:0000256" key="3">
    <source>
        <dbReference type="ARBA" id="ARBA00023125"/>
    </source>
</evidence>
<dbReference type="Gene3D" id="1.10.10.60">
    <property type="entry name" value="Homeodomain-like"/>
    <property type="match status" value="1"/>
</dbReference>
<dbReference type="PANTHER" id="PTHR34294:SF1">
    <property type="entry name" value="TRANSCRIPTIONAL REGULATOR LSRR"/>
    <property type="match status" value="1"/>
</dbReference>
<dbReference type="InterPro" id="IPR037171">
    <property type="entry name" value="NagB/RpiA_transferase-like"/>
</dbReference>
<reference evidence="6 7" key="1">
    <citation type="journal article" date="2015" name="Genome Announc.">
        <title>Expanding the biotechnology potential of lactobacilli through comparative genomics of 213 strains and associated genera.</title>
        <authorList>
            <person name="Sun Z."/>
            <person name="Harris H.M."/>
            <person name="McCann A."/>
            <person name="Guo C."/>
            <person name="Argimon S."/>
            <person name="Zhang W."/>
            <person name="Yang X."/>
            <person name="Jeffery I.B."/>
            <person name="Cooney J.C."/>
            <person name="Kagawa T.F."/>
            <person name="Liu W."/>
            <person name="Song Y."/>
            <person name="Salvetti E."/>
            <person name="Wrobel A."/>
            <person name="Rasinkangas P."/>
            <person name="Parkhill J."/>
            <person name="Rea M.C."/>
            <person name="O'Sullivan O."/>
            <person name="Ritari J."/>
            <person name="Douillard F.P."/>
            <person name="Paul Ross R."/>
            <person name="Yang R."/>
            <person name="Briner A.E."/>
            <person name="Felis G.E."/>
            <person name="de Vos W.M."/>
            <person name="Barrangou R."/>
            <person name="Klaenhammer T.R."/>
            <person name="Caufield P.W."/>
            <person name="Cui Y."/>
            <person name="Zhang H."/>
            <person name="O'Toole P.W."/>
        </authorList>
    </citation>
    <scope>NUCLEOTIDE SEQUENCE [LARGE SCALE GENOMIC DNA]</scope>
    <source>
        <strain evidence="6 7">DSM 14421</strain>
    </source>
</reference>
<evidence type="ECO:0000256" key="2">
    <source>
        <dbReference type="ARBA" id="ARBA00023015"/>
    </source>
</evidence>
<comment type="caution">
    <text evidence="6">The sequence shown here is derived from an EMBL/GenBank/DDBJ whole genome shotgun (WGS) entry which is preliminary data.</text>
</comment>
<organism evidence="6 7">
    <name type="scientific">Lentilactobacillus diolivorans DSM 14421</name>
    <dbReference type="NCBI Taxonomy" id="1423739"/>
    <lineage>
        <taxon>Bacteria</taxon>
        <taxon>Bacillati</taxon>
        <taxon>Bacillota</taxon>
        <taxon>Bacilli</taxon>
        <taxon>Lactobacillales</taxon>
        <taxon>Lactobacillaceae</taxon>
        <taxon>Lentilactobacillus</taxon>
    </lineage>
</organism>
<dbReference type="AlphaFoldDB" id="A0A0R1S514"/>
<dbReference type="PATRIC" id="fig|1423739.3.peg.1954"/>
<evidence type="ECO:0000256" key="1">
    <source>
        <dbReference type="ARBA" id="ARBA00010466"/>
    </source>
</evidence>
<dbReference type="InterPro" id="IPR009057">
    <property type="entry name" value="Homeodomain-like_sf"/>
</dbReference>
<dbReference type="GO" id="GO:0003677">
    <property type="term" value="F:DNA binding"/>
    <property type="evidence" value="ECO:0007669"/>
    <property type="project" value="UniProtKB-KW"/>
</dbReference>
<evidence type="ECO:0000313" key="6">
    <source>
        <dbReference type="EMBL" id="KRL62628.1"/>
    </source>
</evidence>
<comment type="similarity">
    <text evidence="1">Belongs to the SorC transcriptional regulatory family.</text>
</comment>
<keyword evidence="3" id="KW-0238">DNA-binding</keyword>
<feature type="domain" description="Sugar-binding" evidence="5">
    <location>
        <begin position="65"/>
        <end position="313"/>
    </location>
</feature>
<evidence type="ECO:0000313" key="7">
    <source>
        <dbReference type="Proteomes" id="UP000052013"/>
    </source>
</evidence>
<accession>A0A0R1S514</accession>
<dbReference type="Gene3D" id="3.40.50.1360">
    <property type="match status" value="1"/>
</dbReference>
<dbReference type="SUPFAM" id="SSF46689">
    <property type="entry name" value="Homeodomain-like"/>
    <property type="match status" value="1"/>
</dbReference>
<proteinExistence type="inferred from homology"/>
<keyword evidence="4" id="KW-0804">Transcription</keyword>
<dbReference type="Proteomes" id="UP000052013">
    <property type="component" value="Unassembled WGS sequence"/>
</dbReference>
<protein>
    <submittedName>
        <fullName evidence="6">DeoR family transcriptional regulator</fullName>
    </submittedName>
</protein>
<dbReference type="InterPro" id="IPR007324">
    <property type="entry name" value="Sugar-bd_dom_put"/>
</dbReference>